<comment type="caution">
    <text evidence="1">The sequence shown here is derived from an EMBL/GenBank/DDBJ whole genome shotgun (WGS) entry which is preliminary data.</text>
</comment>
<evidence type="ECO:0000313" key="1">
    <source>
        <dbReference type="EMBL" id="GAA5070986.1"/>
    </source>
</evidence>
<gene>
    <name evidence="1" type="ORF">GCM10023209_14190</name>
</gene>
<keyword evidence="2" id="KW-1185">Reference proteome</keyword>
<accession>A0ABP9L4N6</accession>
<protein>
    <submittedName>
        <fullName evidence="1">Uncharacterized protein</fullName>
    </submittedName>
</protein>
<proteinExistence type="predicted"/>
<organism evidence="1 2">
    <name type="scientific">[Roseibacterium] beibuensis</name>
    <dbReference type="NCBI Taxonomy" id="1193142"/>
    <lineage>
        <taxon>Bacteria</taxon>
        <taxon>Pseudomonadati</taxon>
        <taxon>Pseudomonadota</taxon>
        <taxon>Alphaproteobacteria</taxon>
        <taxon>Rhodobacterales</taxon>
        <taxon>Roseobacteraceae</taxon>
        <taxon>Roseicyclus</taxon>
    </lineage>
</organism>
<sequence>MGIGRDLALHGAQAESLARVIARVAHATIVENQNLGPAAFEKQLAIIRAVGRGAQNRKCGIFVDLGLKRSKRRGNLRHSGLRAGVKNDLCQVLAR</sequence>
<evidence type="ECO:0000313" key="2">
    <source>
        <dbReference type="Proteomes" id="UP001499910"/>
    </source>
</evidence>
<dbReference type="EMBL" id="BAABHW010000002">
    <property type="protein sequence ID" value="GAA5070986.1"/>
    <property type="molecule type" value="Genomic_DNA"/>
</dbReference>
<reference evidence="2" key="1">
    <citation type="journal article" date="2019" name="Int. J. Syst. Evol. Microbiol.">
        <title>The Global Catalogue of Microorganisms (GCM) 10K type strain sequencing project: providing services to taxonomists for standard genome sequencing and annotation.</title>
        <authorList>
            <consortium name="The Broad Institute Genomics Platform"/>
            <consortium name="The Broad Institute Genome Sequencing Center for Infectious Disease"/>
            <person name="Wu L."/>
            <person name="Ma J."/>
        </authorList>
    </citation>
    <scope>NUCLEOTIDE SEQUENCE [LARGE SCALE GENOMIC DNA]</scope>
    <source>
        <strain evidence="2">JCM 18015</strain>
    </source>
</reference>
<name>A0ABP9L4N6_9RHOB</name>
<dbReference type="Proteomes" id="UP001499910">
    <property type="component" value="Unassembled WGS sequence"/>
</dbReference>